<dbReference type="Pfam" id="PF01641">
    <property type="entry name" value="SelR"/>
    <property type="match status" value="1"/>
</dbReference>
<dbReference type="PANTHER" id="PTHR10173">
    <property type="entry name" value="METHIONINE SULFOXIDE REDUCTASE"/>
    <property type="match status" value="1"/>
</dbReference>
<dbReference type="PROSITE" id="PS51790">
    <property type="entry name" value="MSRB"/>
    <property type="match status" value="1"/>
</dbReference>
<feature type="domain" description="MsrB" evidence="4">
    <location>
        <begin position="3"/>
        <end position="124"/>
    </location>
</feature>
<dbReference type="EC" id="1.8.4.12" evidence="1"/>
<keyword evidence="6" id="KW-1185">Reference proteome</keyword>
<dbReference type="SUPFAM" id="SSF51316">
    <property type="entry name" value="Mss4-like"/>
    <property type="match status" value="1"/>
</dbReference>
<dbReference type="InterPro" id="IPR028427">
    <property type="entry name" value="Met_Sox_Rdtase_MsrB"/>
</dbReference>
<dbReference type="GO" id="GO:0006979">
    <property type="term" value="P:response to oxidative stress"/>
    <property type="evidence" value="ECO:0007669"/>
    <property type="project" value="InterPro"/>
</dbReference>
<dbReference type="eggNOG" id="COG0229">
    <property type="taxonomic scope" value="Bacteria"/>
</dbReference>
<dbReference type="PANTHER" id="PTHR10173:SF59">
    <property type="entry name" value="PEPTIDE METHIONINE SULFOXIDE REDUCTASE MSRA_MSRB"/>
    <property type="match status" value="1"/>
</dbReference>
<sequence>MNKEELKKKLTDLQYRVTQENATEAPYTNLYDEHFEKGIYVDIVDGSVLFSSLDKYNSGCGWPAFTKPVDKVVEVVDKTHGMIRTEVRSKNADSHLGHVFTDGPRDKGGLRYCINSASLRFISYENMEKEGYKEYLSLFDKK</sequence>
<dbReference type="NCBIfam" id="TIGR00357">
    <property type="entry name" value="peptide-methionine (R)-S-oxide reductase MsrB"/>
    <property type="match status" value="1"/>
</dbReference>
<name>D4XWV8_9BACT</name>
<organism evidence="5 6">
    <name type="scientific">Mycoplasmopsis alligatoris A21JP2</name>
    <dbReference type="NCBI Taxonomy" id="747682"/>
    <lineage>
        <taxon>Bacteria</taxon>
        <taxon>Bacillati</taxon>
        <taxon>Mycoplasmatota</taxon>
        <taxon>Mycoplasmoidales</taxon>
        <taxon>Metamycoplasmataceae</taxon>
        <taxon>Mycoplasmopsis</taxon>
    </lineage>
</organism>
<dbReference type="EMBL" id="ADNC01000027">
    <property type="protein sequence ID" value="EFF41221.1"/>
    <property type="molecule type" value="Genomic_DNA"/>
</dbReference>
<dbReference type="RefSeq" id="WP_005683841.1">
    <property type="nucleotide sequence ID" value="NZ_ADNC01000027.1"/>
</dbReference>
<reference evidence="5 6" key="1">
    <citation type="submission" date="2010-03" db="EMBL/GenBank/DDBJ databases">
        <authorList>
            <person name="Glass J.I."/>
            <person name="Benders G.A."/>
            <person name="Durkin A.S."/>
            <person name="Farmerie W.G."/>
            <person name="Hlavinka K."/>
            <person name="Hostetler J."/>
            <person name="Jackson J."/>
            <person name="May M.A."/>
            <person name="Miller R.H."/>
            <person name="Paralanov V."/>
            <person name="Radune D."/>
            <person name="Szczypinski B."/>
            <person name="Brown D.R."/>
        </authorList>
    </citation>
    <scope>NUCLEOTIDE SEQUENCE [LARGE SCALE GENOMIC DNA]</scope>
    <source>
        <strain evidence="5 6">A21JP2</strain>
    </source>
</reference>
<evidence type="ECO:0000256" key="1">
    <source>
        <dbReference type="ARBA" id="ARBA00012499"/>
    </source>
</evidence>
<dbReference type="FunFam" id="2.170.150.20:FF:000003">
    <property type="entry name" value="Peptide methionine sulfoxide reductase MsrB"/>
    <property type="match status" value="1"/>
</dbReference>
<evidence type="ECO:0000259" key="4">
    <source>
        <dbReference type="PROSITE" id="PS51790"/>
    </source>
</evidence>
<evidence type="ECO:0000313" key="6">
    <source>
        <dbReference type="Proteomes" id="UP000004757"/>
    </source>
</evidence>
<accession>D4XWV8</accession>
<evidence type="ECO:0000256" key="3">
    <source>
        <dbReference type="ARBA" id="ARBA00048488"/>
    </source>
</evidence>
<dbReference type="GO" id="GO:0005737">
    <property type="term" value="C:cytoplasm"/>
    <property type="evidence" value="ECO:0007669"/>
    <property type="project" value="TreeGrafter"/>
</dbReference>
<dbReference type="AlphaFoldDB" id="D4XWV8"/>
<proteinExistence type="predicted"/>
<comment type="caution">
    <text evidence="5">The sequence shown here is derived from an EMBL/GenBank/DDBJ whole genome shotgun (WGS) entry which is preliminary data.</text>
</comment>
<dbReference type="Proteomes" id="UP000004757">
    <property type="component" value="Unassembled WGS sequence"/>
</dbReference>
<keyword evidence="2 5" id="KW-0560">Oxidoreductase</keyword>
<dbReference type="InterPro" id="IPR011057">
    <property type="entry name" value="Mss4-like_sf"/>
</dbReference>
<gene>
    <name evidence="5" type="primary">msrB</name>
    <name evidence="5" type="ORF">MALL_0319</name>
</gene>
<evidence type="ECO:0000313" key="5">
    <source>
        <dbReference type="EMBL" id="EFF41221.1"/>
    </source>
</evidence>
<comment type="catalytic activity">
    <reaction evidence="3">
        <text>L-methionyl-[protein] + [thioredoxin]-disulfide + H2O = L-methionyl-(R)-S-oxide-[protein] + [thioredoxin]-dithiol</text>
        <dbReference type="Rhea" id="RHEA:24164"/>
        <dbReference type="Rhea" id="RHEA-COMP:10698"/>
        <dbReference type="Rhea" id="RHEA-COMP:10700"/>
        <dbReference type="Rhea" id="RHEA-COMP:12313"/>
        <dbReference type="Rhea" id="RHEA-COMP:12314"/>
        <dbReference type="ChEBI" id="CHEBI:15377"/>
        <dbReference type="ChEBI" id="CHEBI:16044"/>
        <dbReference type="ChEBI" id="CHEBI:29950"/>
        <dbReference type="ChEBI" id="CHEBI:45764"/>
        <dbReference type="ChEBI" id="CHEBI:50058"/>
        <dbReference type="EC" id="1.8.4.12"/>
    </reaction>
</comment>
<dbReference type="Gene3D" id="2.170.150.20">
    <property type="entry name" value="Peptide methionine sulfoxide reductase"/>
    <property type="match status" value="1"/>
</dbReference>
<dbReference type="STRING" id="747682.MALL_0319"/>
<dbReference type="GO" id="GO:0030091">
    <property type="term" value="P:protein repair"/>
    <property type="evidence" value="ECO:0007669"/>
    <property type="project" value="InterPro"/>
</dbReference>
<dbReference type="InterPro" id="IPR002579">
    <property type="entry name" value="Met_Sox_Rdtase_MsrB_dom"/>
</dbReference>
<dbReference type="OrthoDB" id="4174719at2"/>
<dbReference type="GO" id="GO:0033743">
    <property type="term" value="F:peptide-methionine (R)-S-oxide reductase activity"/>
    <property type="evidence" value="ECO:0007669"/>
    <property type="project" value="UniProtKB-EC"/>
</dbReference>
<protein>
    <recommendedName>
        <fullName evidence="1">peptide-methionine (R)-S-oxide reductase</fullName>
        <ecNumber evidence="1">1.8.4.12</ecNumber>
    </recommendedName>
</protein>
<evidence type="ECO:0000256" key="2">
    <source>
        <dbReference type="ARBA" id="ARBA00023002"/>
    </source>
</evidence>